<protein>
    <submittedName>
        <fullName evidence="3">Urea-proton symporter dur3-like</fullName>
    </submittedName>
</protein>
<feature type="transmembrane region" description="Helical" evidence="2">
    <location>
        <begin position="21"/>
        <end position="42"/>
    </location>
</feature>
<accession>A0AAV3ZGQ6</accession>
<name>A0AAV3ZGQ6_9GAST</name>
<dbReference type="InterPro" id="IPR031155">
    <property type="entry name" value="DUR"/>
</dbReference>
<feature type="transmembrane region" description="Helical" evidence="2">
    <location>
        <begin position="62"/>
        <end position="83"/>
    </location>
</feature>
<evidence type="ECO:0000256" key="2">
    <source>
        <dbReference type="SAM" id="Phobius"/>
    </source>
</evidence>
<reference evidence="3 4" key="1">
    <citation type="journal article" date="2021" name="Elife">
        <title>Chloroplast acquisition without the gene transfer in kleptoplastic sea slugs, Plakobranchus ocellatus.</title>
        <authorList>
            <person name="Maeda T."/>
            <person name="Takahashi S."/>
            <person name="Yoshida T."/>
            <person name="Shimamura S."/>
            <person name="Takaki Y."/>
            <person name="Nagai Y."/>
            <person name="Toyoda A."/>
            <person name="Suzuki Y."/>
            <person name="Arimoto A."/>
            <person name="Ishii H."/>
            <person name="Satoh N."/>
            <person name="Nishiyama T."/>
            <person name="Hasebe M."/>
            <person name="Maruyama T."/>
            <person name="Minagawa J."/>
            <person name="Obokata J."/>
            <person name="Shigenobu S."/>
        </authorList>
    </citation>
    <scope>NUCLEOTIDE SEQUENCE [LARGE SCALE GENOMIC DNA]</scope>
</reference>
<comment type="caution">
    <text evidence="3">The sequence shown here is derived from an EMBL/GenBank/DDBJ whole genome shotgun (WGS) entry which is preliminary data.</text>
</comment>
<feature type="transmembrane region" description="Helical" evidence="2">
    <location>
        <begin position="175"/>
        <end position="197"/>
    </location>
</feature>
<dbReference type="EMBL" id="BLXT01002363">
    <property type="protein sequence ID" value="GFN93726.1"/>
    <property type="molecule type" value="Genomic_DNA"/>
</dbReference>
<keyword evidence="4" id="KW-1185">Reference proteome</keyword>
<proteinExistence type="predicted"/>
<organism evidence="3 4">
    <name type="scientific">Plakobranchus ocellatus</name>
    <dbReference type="NCBI Taxonomy" id="259542"/>
    <lineage>
        <taxon>Eukaryota</taxon>
        <taxon>Metazoa</taxon>
        <taxon>Spiralia</taxon>
        <taxon>Lophotrochozoa</taxon>
        <taxon>Mollusca</taxon>
        <taxon>Gastropoda</taxon>
        <taxon>Heterobranchia</taxon>
        <taxon>Euthyneura</taxon>
        <taxon>Panpulmonata</taxon>
        <taxon>Sacoglossa</taxon>
        <taxon>Placobranchoidea</taxon>
        <taxon>Plakobranchidae</taxon>
        <taxon>Plakobranchus</taxon>
    </lineage>
</organism>
<dbReference type="AlphaFoldDB" id="A0AAV3ZGQ6"/>
<dbReference type="PANTHER" id="PTHR46154:SF4">
    <property type="entry name" value="UREA ACTIVE TRANSPORTER"/>
    <property type="match status" value="1"/>
</dbReference>
<evidence type="ECO:0000313" key="4">
    <source>
        <dbReference type="Proteomes" id="UP000735302"/>
    </source>
</evidence>
<feature type="transmembrane region" description="Helical" evidence="2">
    <location>
        <begin position="141"/>
        <end position="169"/>
    </location>
</feature>
<dbReference type="GO" id="GO:0005886">
    <property type="term" value="C:plasma membrane"/>
    <property type="evidence" value="ECO:0007669"/>
    <property type="project" value="TreeGrafter"/>
</dbReference>
<keyword evidence="2" id="KW-0472">Membrane</keyword>
<evidence type="ECO:0000313" key="3">
    <source>
        <dbReference type="EMBL" id="GFN93726.1"/>
    </source>
</evidence>
<keyword evidence="2" id="KW-1133">Transmembrane helix</keyword>
<sequence length="217" mass="23833">MTVQAFPGVVLSIVWVKTTGIALIIGGFLGMATGICACLARASTLEGGLSNFLANTSEGYAVLAGSCVCFFVSLIVDVGVSFFTHDIKSSADRDAEWQKLRDIDNILSPWCDLYKDDFPHLSRNQRPTYEQLDACFRKAKLIGITGCIGCLLLFVIIIPGAMAALHVLTSDEFRAFLMCLQIWTLVMACLIVLLVPIEEAKNIIMQLRRKKTNIYSS</sequence>
<dbReference type="GO" id="GO:0015204">
    <property type="term" value="F:urea transmembrane transporter activity"/>
    <property type="evidence" value="ECO:0007669"/>
    <property type="project" value="InterPro"/>
</dbReference>
<keyword evidence="2" id="KW-0812">Transmembrane</keyword>
<keyword evidence="1" id="KW-0813">Transport</keyword>
<evidence type="ECO:0000256" key="1">
    <source>
        <dbReference type="ARBA" id="ARBA00022448"/>
    </source>
</evidence>
<dbReference type="Proteomes" id="UP000735302">
    <property type="component" value="Unassembled WGS sequence"/>
</dbReference>
<dbReference type="PANTHER" id="PTHR46154">
    <property type="match status" value="1"/>
</dbReference>
<gene>
    <name evidence="3" type="ORF">PoB_002023200</name>
</gene>